<evidence type="ECO:0000313" key="3">
    <source>
        <dbReference type="EMBL" id="SDB85697.1"/>
    </source>
</evidence>
<organism evidence="3 4">
    <name type="scientific">Microbacterium enclense</name>
    <dbReference type="NCBI Taxonomy" id="993073"/>
    <lineage>
        <taxon>Bacteria</taxon>
        <taxon>Bacillati</taxon>
        <taxon>Actinomycetota</taxon>
        <taxon>Actinomycetes</taxon>
        <taxon>Micrococcales</taxon>
        <taxon>Microbacteriaceae</taxon>
        <taxon>Microbacterium</taxon>
    </lineage>
</organism>
<feature type="compositionally biased region" description="Low complexity" evidence="1">
    <location>
        <begin position="32"/>
        <end position="46"/>
    </location>
</feature>
<evidence type="ECO:0000256" key="1">
    <source>
        <dbReference type="SAM" id="MobiDB-lite"/>
    </source>
</evidence>
<keyword evidence="2" id="KW-0812">Transmembrane</keyword>
<feature type="region of interest" description="Disordered" evidence="1">
    <location>
        <begin position="1"/>
        <end position="46"/>
    </location>
</feature>
<gene>
    <name evidence="3" type="ORF">SAMN05216418_0708</name>
</gene>
<proteinExistence type="predicted"/>
<keyword evidence="2" id="KW-0472">Membrane</keyword>
<feature type="compositionally biased region" description="Low complexity" evidence="1">
    <location>
        <begin position="80"/>
        <end position="101"/>
    </location>
</feature>
<feature type="transmembrane region" description="Helical" evidence="2">
    <location>
        <begin position="147"/>
        <end position="180"/>
    </location>
</feature>
<dbReference type="STRING" id="993073.AS029_02325"/>
<name>A0A1G6GUK8_9MICO</name>
<protein>
    <recommendedName>
        <fullName evidence="5">DUF4190 domain-containing protein</fullName>
    </recommendedName>
</protein>
<keyword evidence="2" id="KW-1133">Transmembrane helix</keyword>
<reference evidence="3 4" key="1">
    <citation type="submission" date="2016-09" db="EMBL/GenBank/DDBJ databases">
        <authorList>
            <person name="Capua I."/>
            <person name="De Benedictis P."/>
            <person name="Joannis T."/>
            <person name="Lombin L.H."/>
            <person name="Cattoli G."/>
        </authorList>
    </citation>
    <scope>NUCLEOTIDE SEQUENCE [LARGE SCALE GENOMIC DNA]</scope>
    <source>
        <strain evidence="3 4">NIO-1002</strain>
    </source>
</reference>
<evidence type="ECO:0000256" key="2">
    <source>
        <dbReference type="SAM" id="Phobius"/>
    </source>
</evidence>
<dbReference type="AlphaFoldDB" id="A0A1G6GUK8"/>
<feature type="region of interest" description="Disordered" evidence="1">
    <location>
        <begin position="65"/>
        <end position="108"/>
    </location>
</feature>
<sequence>MTEVPPPTRRTRKDSPGSAPGAVPSVDGATRPGSDPSSASAPTPAIPGSAAAAAALYAQVPSGAGPGSTGMPAGLGSSGTGTPVTPAPGGTGTPAADASGANASLGAPFVDDPERMPTAQLEMAAFGDHLIPYVPPEPPAPRSLAPWALALAILALTASLFTGWLLPLGVVALVASALSLRRPRDSRRVGGWALALAVVSLAFSAGWLIWGFSQLAVV</sequence>
<accession>A0A1G6GUK8</accession>
<evidence type="ECO:0000313" key="4">
    <source>
        <dbReference type="Proteomes" id="UP000183203"/>
    </source>
</evidence>
<evidence type="ECO:0008006" key="5">
    <source>
        <dbReference type="Google" id="ProtNLM"/>
    </source>
</evidence>
<dbReference type="EMBL" id="FMYG01000001">
    <property type="protein sequence ID" value="SDB85697.1"/>
    <property type="molecule type" value="Genomic_DNA"/>
</dbReference>
<feature type="transmembrane region" description="Helical" evidence="2">
    <location>
        <begin position="192"/>
        <end position="212"/>
    </location>
</feature>
<dbReference type="Proteomes" id="UP000183203">
    <property type="component" value="Unassembled WGS sequence"/>
</dbReference>